<dbReference type="OrthoDB" id="5180791at2"/>
<dbReference type="RefSeq" id="WP_123222328.1">
    <property type="nucleotide sequence ID" value="NZ_RJSF01000019.1"/>
</dbReference>
<evidence type="ECO:0000256" key="1">
    <source>
        <dbReference type="SAM" id="MobiDB-lite"/>
    </source>
</evidence>
<dbReference type="EMBL" id="RJSF01000019">
    <property type="protein sequence ID" value="RNM16075.1"/>
    <property type="molecule type" value="Genomic_DNA"/>
</dbReference>
<dbReference type="InterPro" id="IPR021421">
    <property type="entry name" value="DUF3071"/>
</dbReference>
<protein>
    <submittedName>
        <fullName evidence="3">DUF3071 domain-containing protein</fullName>
    </submittedName>
</protein>
<keyword evidence="4" id="KW-1185">Reference proteome</keyword>
<reference evidence="3 4" key="1">
    <citation type="submission" date="2018-11" db="EMBL/GenBank/DDBJ databases">
        <authorList>
            <person name="Li F."/>
        </authorList>
    </citation>
    <scope>NUCLEOTIDE SEQUENCE [LARGE SCALE GENOMIC DNA]</scope>
    <source>
        <strain evidence="3 4">Gsoil 818</strain>
    </source>
</reference>
<accession>A0A3N0GUD6</accession>
<comment type="caution">
    <text evidence="3">The sequence shown here is derived from an EMBL/GenBank/DDBJ whole genome shotgun (WGS) entry which is preliminary data.</text>
</comment>
<dbReference type="Pfam" id="PF11268">
    <property type="entry name" value="DUF3071"/>
    <property type="match status" value="1"/>
</dbReference>
<feature type="region of interest" description="Disordered" evidence="1">
    <location>
        <begin position="191"/>
        <end position="223"/>
    </location>
</feature>
<name>A0A3N0GUD6_9ACTN</name>
<feature type="domain" description="DUF3071" evidence="2">
    <location>
        <begin position="1"/>
        <end position="171"/>
    </location>
</feature>
<feature type="compositionally biased region" description="Acidic residues" evidence="1">
    <location>
        <begin position="259"/>
        <end position="277"/>
    </location>
</feature>
<gene>
    <name evidence="3" type="ORF">EFL26_07945</name>
</gene>
<feature type="region of interest" description="Disordered" evidence="1">
    <location>
        <begin position="237"/>
        <end position="337"/>
    </location>
</feature>
<evidence type="ECO:0000313" key="4">
    <source>
        <dbReference type="Proteomes" id="UP000279994"/>
    </source>
</evidence>
<evidence type="ECO:0000259" key="2">
    <source>
        <dbReference type="Pfam" id="PF11268"/>
    </source>
</evidence>
<feature type="compositionally biased region" description="Low complexity" evidence="1">
    <location>
        <begin position="192"/>
        <end position="202"/>
    </location>
</feature>
<proteinExistence type="predicted"/>
<dbReference type="Proteomes" id="UP000279994">
    <property type="component" value="Unassembled WGS sequence"/>
</dbReference>
<dbReference type="NCBIfam" id="NF040712">
    <property type="entry name" value="SepH"/>
    <property type="match status" value="1"/>
</dbReference>
<sequence length="337" mass="35757">MQHLTPVGLSKDGKSLVLVSNSGEEFAVPVDHKLRAALRGDHARLGQLEMKMESALRPRDIQARIRGGESAEEVAAAAQTTVDAIMGFAAPVLAERAHVAENAQKSSIRRRSTDATTAAGTLDQASRTHLSTIGVRADDVAWDAWRREDGRWTLIAQYAVAGSPRRAEFTYDQPGRYVVADNEEARLLTGEAVPAPAAGAAPRRLSSVPSRDQRADDELPLGDDAIELVRDRALDPAADHGDADWIAEQPAETHGQEPAEADAEPDDADSSDAEDTTGLDTGQVPDRPADEPSVGPAGAPEDDETPAAARPSGRAQKKGRSSVPSWDEIMFGGGKGD</sequence>
<evidence type="ECO:0000313" key="3">
    <source>
        <dbReference type="EMBL" id="RNM16075.1"/>
    </source>
</evidence>
<dbReference type="AlphaFoldDB" id="A0A3N0GUD6"/>
<dbReference type="InterPro" id="IPR047682">
    <property type="entry name" value="SepH-like"/>
</dbReference>
<organism evidence="3 4">
    <name type="scientific">Nocardioides pocheonensis</name>
    <dbReference type="NCBI Taxonomy" id="661485"/>
    <lineage>
        <taxon>Bacteria</taxon>
        <taxon>Bacillati</taxon>
        <taxon>Actinomycetota</taxon>
        <taxon>Actinomycetes</taxon>
        <taxon>Propionibacteriales</taxon>
        <taxon>Nocardioidaceae</taxon>
        <taxon>Nocardioides</taxon>
    </lineage>
</organism>